<proteinExistence type="predicted"/>
<protein>
    <recommendedName>
        <fullName evidence="2">Ice-binding protein C-terminal domain-containing protein</fullName>
    </recommendedName>
</protein>
<reference evidence="3 4" key="1">
    <citation type="submission" date="2023-07" db="EMBL/GenBank/DDBJ databases">
        <title>Sorghum-associated microbial communities from plants grown in Nebraska, USA.</title>
        <authorList>
            <person name="Schachtman D."/>
        </authorList>
    </citation>
    <scope>NUCLEOTIDE SEQUENCE [LARGE SCALE GENOMIC DNA]</scope>
    <source>
        <strain evidence="3 4">BE314</strain>
    </source>
</reference>
<evidence type="ECO:0000256" key="1">
    <source>
        <dbReference type="SAM" id="SignalP"/>
    </source>
</evidence>
<dbReference type="RefSeq" id="WP_310269258.1">
    <property type="nucleotide sequence ID" value="NZ_JAVDXU010000003.1"/>
</dbReference>
<name>A0ABU1YS19_ROSSA</name>
<dbReference type="Pfam" id="PF07589">
    <property type="entry name" value="PEP-CTERM"/>
    <property type="match status" value="1"/>
</dbReference>
<gene>
    <name evidence="3" type="ORF">J2X20_004321</name>
</gene>
<dbReference type="InterPro" id="IPR013424">
    <property type="entry name" value="Ice-binding_C"/>
</dbReference>
<keyword evidence="4" id="KW-1185">Reference proteome</keyword>
<dbReference type="Proteomes" id="UP001180453">
    <property type="component" value="Unassembled WGS sequence"/>
</dbReference>
<feature type="domain" description="Ice-binding protein C-terminal" evidence="2">
    <location>
        <begin position="170"/>
        <end position="194"/>
    </location>
</feature>
<comment type="caution">
    <text evidence="3">The sequence shown here is derived from an EMBL/GenBank/DDBJ whole genome shotgun (WGS) entry which is preliminary data.</text>
</comment>
<keyword evidence="1" id="KW-0732">Signal</keyword>
<dbReference type="EMBL" id="JAVDXU010000003">
    <property type="protein sequence ID" value="MDR7271653.1"/>
    <property type="molecule type" value="Genomic_DNA"/>
</dbReference>
<evidence type="ECO:0000259" key="2">
    <source>
        <dbReference type="Pfam" id="PF07589"/>
    </source>
</evidence>
<accession>A0ABU1YS19</accession>
<evidence type="ECO:0000313" key="3">
    <source>
        <dbReference type="EMBL" id="MDR7271653.1"/>
    </source>
</evidence>
<feature type="chain" id="PRO_5046825117" description="Ice-binding protein C-terminal domain-containing protein" evidence="1">
    <location>
        <begin position="25"/>
        <end position="196"/>
    </location>
</feature>
<feature type="signal peptide" evidence="1">
    <location>
        <begin position="1"/>
        <end position="24"/>
    </location>
</feature>
<dbReference type="NCBIfam" id="TIGR02595">
    <property type="entry name" value="PEP_CTERM"/>
    <property type="match status" value="1"/>
</dbReference>
<organism evidence="3 4">
    <name type="scientific">Roseateles saccharophilus</name>
    <name type="common">Pseudomonas saccharophila</name>
    <dbReference type="NCBI Taxonomy" id="304"/>
    <lineage>
        <taxon>Bacteria</taxon>
        <taxon>Pseudomonadati</taxon>
        <taxon>Pseudomonadota</taxon>
        <taxon>Betaproteobacteria</taxon>
        <taxon>Burkholderiales</taxon>
        <taxon>Sphaerotilaceae</taxon>
        <taxon>Roseateles</taxon>
    </lineage>
</organism>
<evidence type="ECO:0000313" key="4">
    <source>
        <dbReference type="Proteomes" id="UP001180453"/>
    </source>
</evidence>
<sequence>MLKLAKAAVLGIAIVALQPCVSLAAPISYVYTGTGSGTLSGTAFTNAAFTITAISDTDNVIPVQGGDPRYITHLQTSIAIAGLGTFSVTTPSSTWVASRCCGGLGEPLGPNWISFDMPEFGSAGNTLVTNFGPVTDPDPIHTEQFINVSTSGGVLSMPTVGSVTFQAITAVPEPATLLLLAMGMTVVVTRAARRPL</sequence>